<keyword evidence="9" id="KW-1185">Reference proteome</keyword>
<evidence type="ECO:0000256" key="4">
    <source>
        <dbReference type="ARBA" id="ARBA00022692"/>
    </source>
</evidence>
<comment type="caution">
    <text evidence="8">The sequence shown here is derived from an EMBL/GenBank/DDBJ whole genome shotgun (WGS) entry which is preliminary data.</text>
</comment>
<feature type="transmembrane region" description="Helical" evidence="7">
    <location>
        <begin position="415"/>
        <end position="432"/>
    </location>
</feature>
<feature type="transmembrane region" description="Helical" evidence="7">
    <location>
        <begin position="146"/>
        <end position="165"/>
    </location>
</feature>
<dbReference type="PANTHER" id="PTHR30250:SF10">
    <property type="entry name" value="LIPOPOLYSACCHARIDE BIOSYNTHESIS PROTEIN WZXC"/>
    <property type="match status" value="1"/>
</dbReference>
<feature type="transmembrane region" description="Helical" evidence="7">
    <location>
        <begin position="12"/>
        <end position="36"/>
    </location>
</feature>
<keyword evidence="4 7" id="KW-0812">Transmembrane</keyword>
<dbReference type="CDD" id="cd13127">
    <property type="entry name" value="MATE_tuaB_like"/>
    <property type="match status" value="1"/>
</dbReference>
<evidence type="ECO:0000256" key="3">
    <source>
        <dbReference type="ARBA" id="ARBA00022475"/>
    </source>
</evidence>
<evidence type="ECO:0000313" key="8">
    <source>
        <dbReference type="EMBL" id="MCP9610605.1"/>
    </source>
</evidence>
<evidence type="ECO:0000256" key="5">
    <source>
        <dbReference type="ARBA" id="ARBA00022989"/>
    </source>
</evidence>
<proteinExistence type="inferred from homology"/>
<name>A0ABT1MDB2_9BACT</name>
<protein>
    <submittedName>
        <fullName evidence="8">Lipopolysaccharide biosynthesis protein</fullName>
    </submittedName>
</protein>
<dbReference type="EMBL" id="JANDHW010000001">
    <property type="protein sequence ID" value="MCP9610605.1"/>
    <property type="molecule type" value="Genomic_DNA"/>
</dbReference>
<feature type="transmembrane region" description="Helical" evidence="7">
    <location>
        <begin position="42"/>
        <end position="68"/>
    </location>
</feature>
<comment type="subcellular location">
    <subcellularLocation>
        <location evidence="1">Cell membrane</location>
        <topology evidence="1">Multi-pass membrane protein</topology>
    </subcellularLocation>
</comment>
<feature type="transmembrane region" description="Helical" evidence="7">
    <location>
        <begin position="115"/>
        <end position="134"/>
    </location>
</feature>
<evidence type="ECO:0000256" key="1">
    <source>
        <dbReference type="ARBA" id="ARBA00004651"/>
    </source>
</evidence>
<feature type="transmembrane region" description="Helical" evidence="7">
    <location>
        <begin position="323"/>
        <end position="342"/>
    </location>
</feature>
<feature type="transmembrane region" description="Helical" evidence="7">
    <location>
        <begin position="438"/>
        <end position="457"/>
    </location>
</feature>
<keyword evidence="3" id="KW-1003">Cell membrane</keyword>
<evidence type="ECO:0000313" key="9">
    <source>
        <dbReference type="Proteomes" id="UP001205603"/>
    </source>
</evidence>
<keyword evidence="6 7" id="KW-0472">Membrane</keyword>
<reference evidence="8 9" key="1">
    <citation type="submission" date="2022-07" db="EMBL/GenBank/DDBJ databases">
        <title>Fecal culturing of patients with breast cancer.</title>
        <authorList>
            <person name="Teng N.M.Y."/>
            <person name="Kiu R."/>
            <person name="Evans R."/>
            <person name="Baker D.J."/>
            <person name="Zenner C."/>
            <person name="Robinson S.D."/>
            <person name="Hall L.J."/>
        </authorList>
    </citation>
    <scope>NUCLEOTIDE SEQUENCE [LARGE SCALE GENOMIC DNA]</scope>
    <source>
        <strain evidence="8 9">LH1063</strain>
    </source>
</reference>
<sequence length="479" mass="54009">MNNLRVIARNAIIWTALDKVSTQIVSIVTGIILARILNSSDYGIIGMLAIFTAIAGTCTDSGFSAALVRKKEPTHKDYSTIFYFNTVISILLYFFLYFCAPSIARFFNQPILIPLSRTIFATLIINSLGLVQTARLVKNIELGKIALINFLSLLISGITALYFAFKGYGVWSLTAQILSQSIAKTSLLWIAGHWYPKLIFSMNSFKELFSFGSNLMLANIINAIFQNIYSAFIGRVYDKNILGYYTQANKWAETGITTLYGTVQNATYTVFSSIQEEKERLIRAYRKTMKLTAFITFPVLACLALVSHPFISVLLSSKWEPSTLFLQILSVAGIFTVFTTINGNFIKISGESKWILKLEITKIILVTIALSCTWKMSITYVVTGLAVVKAIIYILYVVSTDKCTGYKWYRQLQDIFPYLGLTALMIFTAYPLKLVIKNTVVLLFLQITVCVIFYYWINKKLNSAILKEIKSSFSINRKE</sequence>
<dbReference type="PANTHER" id="PTHR30250">
    <property type="entry name" value="PST FAMILY PREDICTED COLANIC ACID TRANSPORTER"/>
    <property type="match status" value="1"/>
</dbReference>
<dbReference type="InterPro" id="IPR050833">
    <property type="entry name" value="Poly_Biosynth_Transport"/>
</dbReference>
<evidence type="ECO:0000256" key="7">
    <source>
        <dbReference type="SAM" id="Phobius"/>
    </source>
</evidence>
<gene>
    <name evidence="8" type="ORF">NMU02_00660</name>
</gene>
<dbReference type="Pfam" id="PF13440">
    <property type="entry name" value="Polysacc_synt_3"/>
    <property type="match status" value="1"/>
</dbReference>
<comment type="similarity">
    <text evidence="2">Belongs to the polysaccharide synthase family.</text>
</comment>
<accession>A0ABT1MDB2</accession>
<evidence type="ECO:0000256" key="2">
    <source>
        <dbReference type="ARBA" id="ARBA00007430"/>
    </source>
</evidence>
<feature type="transmembrane region" description="Helical" evidence="7">
    <location>
        <begin position="80"/>
        <end position="103"/>
    </location>
</feature>
<evidence type="ECO:0000256" key="6">
    <source>
        <dbReference type="ARBA" id="ARBA00023136"/>
    </source>
</evidence>
<feature type="transmembrane region" description="Helical" evidence="7">
    <location>
        <begin position="291"/>
        <end position="311"/>
    </location>
</feature>
<keyword evidence="5 7" id="KW-1133">Transmembrane helix</keyword>
<feature type="transmembrane region" description="Helical" evidence="7">
    <location>
        <begin position="377"/>
        <end position="395"/>
    </location>
</feature>
<dbReference type="RefSeq" id="WP_255025136.1">
    <property type="nucleotide sequence ID" value="NZ_JANDHW010000001.1"/>
</dbReference>
<dbReference type="Proteomes" id="UP001205603">
    <property type="component" value="Unassembled WGS sequence"/>
</dbReference>
<organism evidence="8 9">
    <name type="scientific">Coprobacter tertius</name>
    <dbReference type="NCBI Taxonomy" id="2944915"/>
    <lineage>
        <taxon>Bacteria</taxon>
        <taxon>Pseudomonadati</taxon>
        <taxon>Bacteroidota</taxon>
        <taxon>Bacteroidia</taxon>
        <taxon>Bacteroidales</taxon>
        <taxon>Barnesiellaceae</taxon>
        <taxon>Coprobacter</taxon>
    </lineage>
</organism>